<feature type="compositionally biased region" description="Low complexity" evidence="3">
    <location>
        <begin position="785"/>
        <end position="794"/>
    </location>
</feature>
<dbReference type="GO" id="GO:0005694">
    <property type="term" value="C:chromosome"/>
    <property type="evidence" value="ECO:0007669"/>
    <property type="project" value="InterPro"/>
</dbReference>
<dbReference type="GO" id="GO:0051276">
    <property type="term" value="P:chromosome organization"/>
    <property type="evidence" value="ECO:0007669"/>
    <property type="project" value="InterPro"/>
</dbReference>
<evidence type="ECO:0000313" key="4">
    <source>
        <dbReference type="EMBL" id="KAI3435033.1"/>
    </source>
</evidence>
<evidence type="ECO:0000256" key="1">
    <source>
        <dbReference type="ARBA" id="ARBA00023054"/>
    </source>
</evidence>
<feature type="coiled-coil region" evidence="2">
    <location>
        <begin position="119"/>
        <end position="170"/>
    </location>
</feature>
<dbReference type="PANTHER" id="PTHR43977">
    <property type="entry name" value="STRUCTURAL MAINTENANCE OF CHROMOSOMES PROTEIN 3"/>
    <property type="match status" value="1"/>
</dbReference>
<proteinExistence type="predicted"/>
<evidence type="ECO:0000313" key="5">
    <source>
        <dbReference type="Proteomes" id="UP001055712"/>
    </source>
</evidence>
<evidence type="ECO:0008006" key="6">
    <source>
        <dbReference type="Google" id="ProtNLM"/>
    </source>
</evidence>
<dbReference type="Gene3D" id="3.40.50.300">
    <property type="entry name" value="P-loop containing nucleotide triphosphate hydrolases"/>
    <property type="match status" value="1"/>
</dbReference>
<reference evidence="4" key="2">
    <citation type="submission" date="2020-11" db="EMBL/GenBank/DDBJ databases">
        <authorList>
            <person name="Cecchin M."/>
            <person name="Marcolungo L."/>
            <person name="Rossato M."/>
            <person name="Girolomoni L."/>
            <person name="Cosentino E."/>
            <person name="Cuine S."/>
            <person name="Li-Beisson Y."/>
            <person name="Delledonne M."/>
            <person name="Ballottari M."/>
        </authorList>
    </citation>
    <scope>NUCLEOTIDE SEQUENCE</scope>
    <source>
        <strain evidence="4">211/11P</strain>
        <tissue evidence="4">Whole cell</tissue>
    </source>
</reference>
<dbReference type="SUPFAM" id="SSF52540">
    <property type="entry name" value="P-loop containing nucleoside triphosphate hydrolases"/>
    <property type="match status" value="1"/>
</dbReference>
<feature type="region of interest" description="Disordered" evidence="3">
    <location>
        <begin position="785"/>
        <end position="804"/>
    </location>
</feature>
<gene>
    <name evidence="4" type="ORF">D9Q98_003085</name>
</gene>
<evidence type="ECO:0000256" key="2">
    <source>
        <dbReference type="SAM" id="Coils"/>
    </source>
</evidence>
<accession>A0A9D4TUI7</accession>
<dbReference type="OrthoDB" id="2021164at2759"/>
<keyword evidence="1 2" id="KW-0175">Coiled coil</keyword>
<dbReference type="CDD" id="cd00267">
    <property type="entry name" value="ABC_ATPase"/>
    <property type="match status" value="1"/>
</dbReference>
<name>A0A9D4TUI7_CHLVU</name>
<dbReference type="Proteomes" id="UP001055712">
    <property type="component" value="Unassembled WGS sequence"/>
</dbReference>
<organism evidence="4 5">
    <name type="scientific">Chlorella vulgaris</name>
    <name type="common">Green alga</name>
    <dbReference type="NCBI Taxonomy" id="3077"/>
    <lineage>
        <taxon>Eukaryota</taxon>
        <taxon>Viridiplantae</taxon>
        <taxon>Chlorophyta</taxon>
        <taxon>core chlorophytes</taxon>
        <taxon>Trebouxiophyceae</taxon>
        <taxon>Chlorellales</taxon>
        <taxon>Chlorellaceae</taxon>
        <taxon>Chlorella clade</taxon>
        <taxon>Chlorella</taxon>
    </lineage>
</organism>
<sequence length="1302" mass="134419">MAAGGGIRIWPLDGLAAPDHTQQQRRAAQHFPDGQVVLPLDLLCFEEAHRPALLRAVGAHVIAASDAVAEQLVTRFGVPSVTPEGRVTSRGSLQARWGGGWRGGSQACRQSPMHLKFALEAAEQRLAAAQQAVAAAETELSSTQQQLLAAQQEQEDCEAAAAEVAAAASEVRTCQVLLGEQQAAATAAIATAARLQTELAAKQQLARGMAAANAKGGSGGGSCAGAQAALRSEQQRLATAAAALAQRLAAGAEACAAAEECAAAADDALALCLLEAPSQSEAVGLLERRRAELAACATALEAWQSQHAEQAGHLTALQDEVHRRSGELAAAQQAAEAAAAASAAQAAAAEQLAGQQQQLEQQLASLMLEVPELQAVLSEGSSAGSDKQHAPCLGASGGGGCDKEMHAAVRHLRQACAELEQRRGRLLAERRRCSAANLPLSEQQRHREQAQRLTACRSQLETLQQAAARLQEGIHASNVQVLAVNETVFCRIAATFQSLTAAALPSLRLRLCKVGKEVHEGVRLQFAHHSKEAAGGGGHTSGDGGSGDCVWRTGLDALSGGQRSLVSLALIVAAAPAGATSSLLLMDEVDGQLDESNQALVARLFQALVGDDTAAGTAPPACRQVLCVSHNAAFQQLCQHVVHLTHGPGGTPGGLVAMKGGDGNSAGGTATRGKKRRGISRVQTSLTLAVHPIPQQRCLLVCGRRSLLAVPPAAAPDSNGAEELADKLEGELNSAEERHEMDRWTFKETVDWGAHIGMMSLELRRCTDILDGLKSQPVGASSAAPAAAANAAAEPVPPPEHAAHEIPLPAGDVQQIITAVHPLQPSNRTAALALSPSRCGRLGVTAPADADALQPAADQVCEVCVRLQRGSKTHTVAAVPTPDGSRAYKVRGRARSGSEVRDFLRGLGLALDSGAAVVRLAQVTALADSVSPAELAAVVAQASGLGGWESRSGLVCSQQELRRTRRAVVDVQASLAALEEEADGGPESLEALDRLHRLDEEAASLAQQVAGTLQATVGLCQSEAAQGAAARQRAATGVEAVSLRESQLRGGFEAARQRLDAALEGQRAAISSSTEQLALQQAVKVTAEEAQHAVAADLEQASSAAAVAALLVSYLAEERQPGGQASLRQQLRLATAQLQEQAAQLEAGTLAARLRAAVGFSGRGTAASGGTCRPLCQCFGVADPLGCQQYAEALQVLAGSKLGVMVADSTEAAAGLMAAGGGIRIWPLDGLAAPDHTQQQRRAAQHFSDGQVVLPLDLLCFEEAHRPALLRAFGAHVIAASDAGGWLGGWGLLQWVAAAWGA</sequence>
<dbReference type="SUPFAM" id="SSF75553">
    <property type="entry name" value="Smc hinge domain"/>
    <property type="match status" value="2"/>
</dbReference>
<evidence type="ECO:0000256" key="3">
    <source>
        <dbReference type="SAM" id="MobiDB-lite"/>
    </source>
</evidence>
<protein>
    <recommendedName>
        <fullName evidence="6">SMC hinge domain-containing protein</fullName>
    </recommendedName>
</protein>
<feature type="coiled-coil region" evidence="2">
    <location>
        <begin position="349"/>
        <end position="376"/>
    </location>
</feature>
<dbReference type="GO" id="GO:0005524">
    <property type="term" value="F:ATP binding"/>
    <property type="evidence" value="ECO:0007669"/>
    <property type="project" value="InterPro"/>
</dbReference>
<reference evidence="4" key="1">
    <citation type="journal article" date="2019" name="Plant J.">
        <title>Chlorella vulgaris genome assembly and annotation reveals the molecular basis for metabolic acclimation to high light conditions.</title>
        <authorList>
            <person name="Cecchin M."/>
            <person name="Marcolungo L."/>
            <person name="Rossato M."/>
            <person name="Girolomoni L."/>
            <person name="Cosentino E."/>
            <person name="Cuine S."/>
            <person name="Li-Beisson Y."/>
            <person name="Delledonne M."/>
            <person name="Ballottari M."/>
        </authorList>
    </citation>
    <scope>NUCLEOTIDE SEQUENCE</scope>
    <source>
        <strain evidence="4">211/11P</strain>
    </source>
</reference>
<dbReference type="InterPro" id="IPR036277">
    <property type="entry name" value="SMC_hinge_sf"/>
</dbReference>
<dbReference type="EMBL" id="SIDB01000003">
    <property type="protein sequence ID" value="KAI3435033.1"/>
    <property type="molecule type" value="Genomic_DNA"/>
</dbReference>
<keyword evidence="5" id="KW-1185">Reference proteome</keyword>
<comment type="caution">
    <text evidence="4">The sequence shown here is derived from an EMBL/GenBank/DDBJ whole genome shotgun (WGS) entry which is preliminary data.</text>
</comment>
<dbReference type="InterPro" id="IPR027417">
    <property type="entry name" value="P-loop_NTPase"/>
</dbReference>